<name>A0A478FQV9_9MOLU</name>
<dbReference type="EMBL" id="BIMN01000005">
    <property type="protein sequence ID" value="GCE63873.1"/>
    <property type="molecule type" value="Genomic_DNA"/>
</dbReference>
<dbReference type="AlphaFoldDB" id="A0A478FQV9"/>
<comment type="caution">
    <text evidence="2">The sequence shown here is derived from an EMBL/GenBank/DDBJ whole genome shotgun (WGS) entry which is preliminary data.</text>
</comment>
<sequence>MNLQKTFKFPIWGITFLTIGSIGVGAKIYFRDIQHLRILVGDLTFRELLLNKEFIVVEDSSDSDLVKSILIQDLDPIETRKLYPKHWLSEDSSFIAITSKNNVIINPEPTATEPQKVRRYSWINMNYPSKLVEQEIKKECKKLLDEIFSHDLLEKVKKFCTIPTIENVLIRNDFEILETDSDEDDEIWKEVIAGGWFSIDADTGVKYWESQNLVKEEDSKKIAGDKGITKVEEVTEEHIAILKRACKISLSKGFRRKNFPLNTDFLKQANGLGEVDEFQETALFCSKPRSARDYIEKTLLRKVKNKVVSGHYCFPPVDKLKDDYVWMTNSPSWGRTFWCGVRELSDYKRI</sequence>
<reference evidence="2 3" key="1">
    <citation type="submission" date="2019-01" db="EMBL/GenBank/DDBJ databases">
        <title>Draft genome sequences of Candidatus Mycoplasma haemohominis SWG34-3 identified from a patient with pyrexia, anemia and liver dysfunction.</title>
        <authorList>
            <person name="Sekizuka T."/>
            <person name="Hattori N."/>
            <person name="Katano H."/>
            <person name="Takuma T."/>
            <person name="Ito T."/>
            <person name="Arai N."/>
            <person name="Yanai R."/>
            <person name="Ishii S."/>
            <person name="Miura Y."/>
            <person name="Tokunaga T."/>
            <person name="Watanabe H."/>
            <person name="Nomura N."/>
            <person name="Eguchi J."/>
            <person name="Arai T."/>
            <person name="Hasegawa H."/>
            <person name="Nakamaki T."/>
            <person name="Wakita T."/>
            <person name="Niki Y."/>
            <person name="Kuroda M."/>
        </authorList>
    </citation>
    <scope>NUCLEOTIDE SEQUENCE [LARGE SCALE GENOMIC DNA]</scope>
    <source>
        <strain evidence="2">SWG34-3</strain>
    </source>
</reference>
<evidence type="ECO:0000313" key="2">
    <source>
        <dbReference type="EMBL" id="GCE63873.1"/>
    </source>
</evidence>
<evidence type="ECO:0000313" key="3">
    <source>
        <dbReference type="Proteomes" id="UP000324831"/>
    </source>
</evidence>
<dbReference type="Proteomes" id="UP000324831">
    <property type="component" value="Unassembled WGS sequence"/>
</dbReference>
<accession>A0A478FQV9</accession>
<protein>
    <submittedName>
        <fullName evidence="2">Uncharacterized protein</fullName>
    </submittedName>
</protein>
<keyword evidence="1" id="KW-0812">Transmembrane</keyword>
<evidence type="ECO:0000256" key="1">
    <source>
        <dbReference type="SAM" id="Phobius"/>
    </source>
</evidence>
<keyword evidence="1" id="KW-1133">Transmembrane helix</keyword>
<organism evidence="2 3">
    <name type="scientific">Candidatus Mycoplasma haematohominis</name>
    <dbReference type="NCBI Taxonomy" id="1494318"/>
    <lineage>
        <taxon>Bacteria</taxon>
        <taxon>Bacillati</taxon>
        <taxon>Mycoplasmatota</taxon>
        <taxon>Mollicutes</taxon>
        <taxon>Mycoplasmataceae</taxon>
        <taxon>Mycoplasma</taxon>
    </lineage>
</organism>
<keyword evidence="1" id="KW-0472">Membrane</keyword>
<gene>
    <name evidence="2" type="ORF">MHSWG343_08800</name>
</gene>
<proteinExistence type="predicted"/>
<feature type="transmembrane region" description="Helical" evidence="1">
    <location>
        <begin position="12"/>
        <end position="30"/>
    </location>
</feature>